<accession>A0ABQ9H4Q6</accession>
<feature type="region of interest" description="Disordered" evidence="1">
    <location>
        <begin position="456"/>
        <end position="489"/>
    </location>
</feature>
<reference evidence="2 3" key="1">
    <citation type="submission" date="2023-02" db="EMBL/GenBank/DDBJ databases">
        <title>LHISI_Scaffold_Assembly.</title>
        <authorList>
            <person name="Stuart O.P."/>
            <person name="Cleave R."/>
            <person name="Magrath M.J.L."/>
            <person name="Mikheyev A.S."/>
        </authorList>
    </citation>
    <scope>NUCLEOTIDE SEQUENCE [LARGE SCALE GENOMIC DNA]</scope>
    <source>
        <strain evidence="2">Daus_M_001</strain>
        <tissue evidence="2">Leg muscle</tissue>
    </source>
</reference>
<dbReference type="EMBL" id="JARBHB010000007">
    <property type="protein sequence ID" value="KAJ8879237.1"/>
    <property type="molecule type" value="Genomic_DNA"/>
</dbReference>
<proteinExistence type="predicted"/>
<gene>
    <name evidence="2" type="ORF">PR048_019843</name>
</gene>
<evidence type="ECO:0000313" key="2">
    <source>
        <dbReference type="EMBL" id="KAJ8879237.1"/>
    </source>
</evidence>
<evidence type="ECO:0000256" key="1">
    <source>
        <dbReference type="SAM" id="MobiDB-lite"/>
    </source>
</evidence>
<evidence type="ECO:0000313" key="3">
    <source>
        <dbReference type="Proteomes" id="UP001159363"/>
    </source>
</evidence>
<keyword evidence="3" id="KW-1185">Reference proteome</keyword>
<dbReference type="Proteomes" id="UP001159363">
    <property type="component" value="Chromosome 6"/>
</dbReference>
<feature type="region of interest" description="Disordered" evidence="1">
    <location>
        <begin position="1"/>
        <end position="35"/>
    </location>
</feature>
<comment type="caution">
    <text evidence="2">The sequence shown here is derived from an EMBL/GenBank/DDBJ whole genome shotgun (WGS) entry which is preliminary data.</text>
</comment>
<organism evidence="2 3">
    <name type="scientific">Dryococelus australis</name>
    <dbReference type="NCBI Taxonomy" id="614101"/>
    <lineage>
        <taxon>Eukaryota</taxon>
        <taxon>Metazoa</taxon>
        <taxon>Ecdysozoa</taxon>
        <taxon>Arthropoda</taxon>
        <taxon>Hexapoda</taxon>
        <taxon>Insecta</taxon>
        <taxon>Pterygota</taxon>
        <taxon>Neoptera</taxon>
        <taxon>Polyneoptera</taxon>
        <taxon>Phasmatodea</taxon>
        <taxon>Verophasmatodea</taxon>
        <taxon>Anareolatae</taxon>
        <taxon>Phasmatidae</taxon>
        <taxon>Eurycanthinae</taxon>
        <taxon>Dryococelus</taxon>
    </lineage>
</organism>
<protein>
    <submittedName>
        <fullName evidence="2">Uncharacterized protein</fullName>
    </submittedName>
</protein>
<sequence>MKQSRNTRAGKTGDPEKTYGPAVVRNDSHVRKSGSSLARNRTRFAWVEREKPNNYITVVTLEINHVYDASYSPWVRAHCRIYIASVGAIKGGKKGRPNTANLEANKAGVTVYCADDELCTPPSNPSALSPSFSLQPEIFTTSPLNYNIPDDSARTVGCVIFPGAAVAERLACSPRTKRFGFNPRPCPSSFSHVGIVPDDALGRRVFTRISRFPRPFISTLLHASITLIGSQDLDVKNGEGNERTSSALFSTFLRRLSNEGEPRPFTLAHFRMFVVPFATPPPPPSRDTQALVLSVSTLVKAAKWQLRASRMIKLGCGLAAITSVRFHELRFDPGRRTSFTSPLVPRTFTSFLAFTFLPLNTERHFVHYGKFGLTAVGTASAARGEGRAHPEPHALCRLLRPVDKSAAVVRRRRRLGPLRAPRRSDQFREPAANTELRGNTLLGNWVVDINQLSESDWKSSPMKRGRSECSQLEAEMQAAKSDSSRRTIW</sequence>
<name>A0ABQ9H4Q6_9NEOP</name>